<dbReference type="PRINTS" id="PR00036">
    <property type="entry name" value="HTHLACI"/>
</dbReference>
<dbReference type="InterPro" id="IPR010982">
    <property type="entry name" value="Lambda_DNA-bd_dom_sf"/>
</dbReference>
<dbReference type="PROSITE" id="PS50932">
    <property type="entry name" value="HTH_LACI_2"/>
    <property type="match status" value="1"/>
</dbReference>
<dbReference type="GO" id="GO:0003700">
    <property type="term" value="F:DNA-binding transcription factor activity"/>
    <property type="evidence" value="ECO:0007669"/>
    <property type="project" value="TreeGrafter"/>
</dbReference>
<sequence>MQNEHRRVTMRDIAAEAGVSSATVSYVLNYSEKEKISHETRLRVFEAARKLNYVPDMTAKTLANRQSRMIGLIAGGNRSRGRRLEQYDLVDALQKEMGRRGYDTLLLSAGDPAEQIRISRSRSLDGAFLIDVDTETLKQRVQQFVIPLVFIDSHLGDPLFHEVLGDYETIFRAAAREEEPFFVVMEDGPESYVYRQAERVCGREHLYVEDGTRSMEAFLGERRGMRGIVLGEALGVRAERQLGSAGLTVVVGSAEGGLLAPGTRRILIDSVVKAEMAADLLAEISQMHTDRPFPPAIMRVSPVPLD</sequence>
<name>A0A5J5FZG4_9BACL</name>
<evidence type="ECO:0000259" key="4">
    <source>
        <dbReference type="PROSITE" id="PS50932"/>
    </source>
</evidence>
<keyword evidence="6" id="KW-1185">Reference proteome</keyword>
<dbReference type="EMBL" id="VYKK01000022">
    <property type="protein sequence ID" value="KAA8999702.1"/>
    <property type="molecule type" value="Genomic_DNA"/>
</dbReference>
<evidence type="ECO:0000256" key="3">
    <source>
        <dbReference type="ARBA" id="ARBA00023163"/>
    </source>
</evidence>
<comment type="caution">
    <text evidence="5">The sequence shown here is derived from an EMBL/GenBank/DDBJ whole genome shotgun (WGS) entry which is preliminary data.</text>
</comment>
<dbReference type="PANTHER" id="PTHR30146">
    <property type="entry name" value="LACI-RELATED TRANSCRIPTIONAL REPRESSOR"/>
    <property type="match status" value="1"/>
</dbReference>
<dbReference type="Proteomes" id="UP000367750">
    <property type="component" value="Unassembled WGS sequence"/>
</dbReference>
<evidence type="ECO:0000256" key="2">
    <source>
        <dbReference type="ARBA" id="ARBA00023125"/>
    </source>
</evidence>
<gene>
    <name evidence="5" type="ORF">F4V43_15340</name>
</gene>
<evidence type="ECO:0000313" key="5">
    <source>
        <dbReference type="EMBL" id="KAA8999702.1"/>
    </source>
</evidence>
<dbReference type="Gene3D" id="3.40.50.2300">
    <property type="match status" value="1"/>
</dbReference>
<dbReference type="OrthoDB" id="9775106at2"/>
<keyword evidence="3" id="KW-0804">Transcription</keyword>
<dbReference type="RefSeq" id="WP_150459134.1">
    <property type="nucleotide sequence ID" value="NZ_VYKK01000022.1"/>
</dbReference>
<reference evidence="5 6" key="1">
    <citation type="submission" date="2019-09" db="EMBL/GenBank/DDBJ databases">
        <title>Bacillus ochoae sp. nov., Paenibacillus whitsoniae sp. nov., Paenibacillus spiritus sp. nov. Isolated from the Mars Exploration Rover during spacecraft assembly.</title>
        <authorList>
            <person name="Seuylemezian A."/>
            <person name="Vaishampayan P."/>
        </authorList>
    </citation>
    <scope>NUCLEOTIDE SEQUENCE [LARGE SCALE GENOMIC DNA]</scope>
    <source>
        <strain evidence="5 6">MER_111</strain>
    </source>
</reference>
<dbReference type="AlphaFoldDB" id="A0A5J5FZG4"/>
<dbReference type="Gene3D" id="1.10.260.40">
    <property type="entry name" value="lambda repressor-like DNA-binding domains"/>
    <property type="match status" value="1"/>
</dbReference>
<keyword evidence="1" id="KW-0805">Transcription regulation</keyword>
<keyword evidence="2" id="KW-0238">DNA-binding</keyword>
<evidence type="ECO:0000256" key="1">
    <source>
        <dbReference type="ARBA" id="ARBA00023015"/>
    </source>
</evidence>
<dbReference type="CDD" id="cd01392">
    <property type="entry name" value="HTH_LacI"/>
    <property type="match status" value="1"/>
</dbReference>
<dbReference type="SMART" id="SM00354">
    <property type="entry name" value="HTH_LACI"/>
    <property type="match status" value="1"/>
</dbReference>
<dbReference type="SUPFAM" id="SSF47413">
    <property type="entry name" value="lambda repressor-like DNA-binding domains"/>
    <property type="match status" value="1"/>
</dbReference>
<organism evidence="5 6">
    <name type="scientific">Paenibacillus spiritus</name>
    <dbReference type="NCBI Taxonomy" id="2496557"/>
    <lineage>
        <taxon>Bacteria</taxon>
        <taxon>Bacillati</taxon>
        <taxon>Bacillota</taxon>
        <taxon>Bacilli</taxon>
        <taxon>Bacillales</taxon>
        <taxon>Paenibacillaceae</taxon>
        <taxon>Paenibacillus</taxon>
    </lineage>
</organism>
<dbReference type="PANTHER" id="PTHR30146:SF109">
    <property type="entry name" value="HTH-TYPE TRANSCRIPTIONAL REGULATOR GALS"/>
    <property type="match status" value="1"/>
</dbReference>
<feature type="domain" description="HTH lacI-type" evidence="4">
    <location>
        <begin position="8"/>
        <end position="64"/>
    </location>
</feature>
<protein>
    <submittedName>
        <fullName evidence="5">LacI family transcriptional regulator</fullName>
    </submittedName>
</protein>
<accession>A0A5J5FZG4</accession>
<evidence type="ECO:0000313" key="6">
    <source>
        <dbReference type="Proteomes" id="UP000367750"/>
    </source>
</evidence>
<proteinExistence type="predicted"/>
<dbReference type="InterPro" id="IPR000843">
    <property type="entry name" value="HTH_LacI"/>
</dbReference>
<dbReference type="GO" id="GO:0000976">
    <property type="term" value="F:transcription cis-regulatory region binding"/>
    <property type="evidence" value="ECO:0007669"/>
    <property type="project" value="TreeGrafter"/>
</dbReference>
<dbReference type="Pfam" id="PF00356">
    <property type="entry name" value="LacI"/>
    <property type="match status" value="1"/>
</dbReference>
<dbReference type="PROSITE" id="PS00356">
    <property type="entry name" value="HTH_LACI_1"/>
    <property type="match status" value="1"/>
</dbReference>